<accession>S6CVR2</accession>
<dbReference type="InterPro" id="IPR005170">
    <property type="entry name" value="Transptr-assoc_dom"/>
</dbReference>
<dbReference type="CDD" id="cd04590">
    <property type="entry name" value="CBS_pair_CorC_HlyC_assoc"/>
    <property type="match status" value="1"/>
</dbReference>
<dbReference type="EMBL" id="AFNT02000017">
    <property type="protein sequence ID" value="ERJ06294.1"/>
    <property type="molecule type" value="Genomic_DNA"/>
</dbReference>
<reference evidence="12 13" key="2">
    <citation type="journal article" date="2013" name="PLoS ONE">
        <title>INDIGO - INtegrated Data Warehouse of MIcrobial GenOmes with Examples from the Red Sea Extremophiles.</title>
        <authorList>
            <person name="Alam I."/>
            <person name="Antunes A."/>
            <person name="Kamau A.A."/>
            <person name="Ba Alawi W."/>
            <person name="Kalkatawi M."/>
            <person name="Stingl U."/>
            <person name="Bajic V.B."/>
        </authorList>
    </citation>
    <scope>NUCLEOTIDE SEQUENCE [LARGE SCALE GENOMIC DNA]</scope>
    <source>
        <strain evidence="12 13">SARL4B</strain>
    </source>
</reference>
<dbReference type="Proteomes" id="UP000003861">
    <property type="component" value="Unassembled WGS sequence"/>
</dbReference>
<feature type="transmembrane region" description="Helical" evidence="8">
    <location>
        <begin position="81"/>
        <end position="108"/>
    </location>
</feature>
<evidence type="ECO:0000259" key="10">
    <source>
        <dbReference type="PROSITE" id="PS51846"/>
    </source>
</evidence>
<dbReference type="Gene3D" id="3.30.465.10">
    <property type="match status" value="1"/>
</dbReference>
<dbReference type="Pfam" id="PF03471">
    <property type="entry name" value="CorC_HlyC"/>
    <property type="match status" value="1"/>
</dbReference>
<feature type="transmembrane region" description="Helical" evidence="8">
    <location>
        <begin position="23"/>
        <end position="43"/>
    </location>
</feature>
<dbReference type="PANTHER" id="PTHR22777:SF17">
    <property type="entry name" value="UPF0053 PROTEIN SLL0260"/>
    <property type="match status" value="1"/>
</dbReference>
<dbReference type="SUPFAM" id="SSF56176">
    <property type="entry name" value="FAD-binding/transporter-associated domain-like"/>
    <property type="match status" value="1"/>
</dbReference>
<name>S6CVR2_9EURY</name>
<comment type="subcellular location">
    <subcellularLocation>
        <location evidence="1">Membrane</location>
        <topology evidence="1">Multi-pass membrane protein</topology>
    </subcellularLocation>
</comment>
<dbReference type="RefSeq" id="WP_020936425.1">
    <property type="nucleotide sequence ID" value="NC_021921.1"/>
</dbReference>
<keyword evidence="12" id="KW-0808">Transferase</keyword>
<dbReference type="AlphaFoldDB" id="S6CVR2"/>
<dbReference type="InterPro" id="IPR000644">
    <property type="entry name" value="CBS_dom"/>
</dbReference>
<keyword evidence="14" id="KW-1185">Reference proteome</keyword>
<gene>
    <name evidence="12" type="primary">hlp</name>
    <name evidence="12" type="ORF">HLRTI_001639</name>
    <name evidence="11" type="ORF">HTIA_2546</name>
</gene>
<dbReference type="GO" id="GO:0050660">
    <property type="term" value="F:flavin adenine dinucleotide binding"/>
    <property type="evidence" value="ECO:0007669"/>
    <property type="project" value="InterPro"/>
</dbReference>
<dbReference type="SMART" id="SM00116">
    <property type="entry name" value="CBS"/>
    <property type="match status" value="2"/>
</dbReference>
<keyword evidence="5 7" id="KW-0129">CBS domain</keyword>
<dbReference type="Pfam" id="PF00571">
    <property type="entry name" value="CBS"/>
    <property type="match status" value="2"/>
</dbReference>
<evidence type="ECO:0000313" key="11">
    <source>
        <dbReference type="EMBL" id="CCQ34652.1"/>
    </source>
</evidence>
<dbReference type="STRING" id="1033806.HTIA_2546"/>
<organism evidence="11 14">
    <name type="scientific">Halorhabdus tiamatea SARL4B</name>
    <dbReference type="NCBI Taxonomy" id="1033806"/>
    <lineage>
        <taxon>Archaea</taxon>
        <taxon>Methanobacteriati</taxon>
        <taxon>Methanobacteriota</taxon>
        <taxon>Stenosarchaea group</taxon>
        <taxon>Halobacteria</taxon>
        <taxon>Halobacteriales</taxon>
        <taxon>Haloarculaceae</taxon>
        <taxon>Halorhabdus</taxon>
    </lineage>
</organism>
<protein>
    <submittedName>
        <fullName evidence="12">Hemolysin protein</fullName>
        <ecNumber evidence="12">2.7.1.12</ecNumber>
    </submittedName>
    <submittedName>
        <fullName evidence="11">Putative transporter</fullName>
    </submittedName>
</protein>
<evidence type="ECO:0000256" key="8">
    <source>
        <dbReference type="SAM" id="Phobius"/>
    </source>
</evidence>
<reference evidence="11 14" key="3">
    <citation type="journal article" date="2014" name="Environ. Microbiol.">
        <title>Halorhabdus tiamatea: proteogenomics and glycosidase activity measurements identify the first cultivated euryarchaeon from a deep-sea anoxic brine lake as potential polysaccharide degrader.</title>
        <authorList>
            <person name="Werner J."/>
            <person name="Ferrer M."/>
            <person name="Michel G."/>
            <person name="Mann A.J."/>
            <person name="Huang S."/>
            <person name="Juarez S."/>
            <person name="Ciordia S."/>
            <person name="Albar J.P."/>
            <person name="Alcaide M."/>
            <person name="La Cono V."/>
            <person name="Yakimov M.M."/>
            <person name="Antunes A."/>
            <person name="Taborda M."/>
            <person name="Da Costa M.S."/>
            <person name="Amann R.I."/>
            <person name="Gloeckner F.O."/>
            <person name="Golyshina O.V."/>
            <person name="Golyshin P.N."/>
            <person name="Teeling H."/>
        </authorList>
    </citation>
    <scope>NUCLEOTIDE SEQUENCE [LARGE SCALE GENOMIC DNA]</scope>
    <source>
        <strain evidence="14">SARL4B</strain>
        <strain evidence="11">Type strain: SARL4B</strain>
    </source>
</reference>
<sequence>MYTPGTVSILEGLVAMLDVSQGTITGVGILAVVVLVAFSAFFASSEIAIFSLADHRIATLVEDEVAGAETLSTLKADPRRLLVTILVGNNVANIGMSAITTGLLGLYFDPGQSVLIATFGVTSLVLLFGESAPKSYAVEHSQSWALRIARPLRLMQQLMYPLVAVFDVLTDGVNRLMGSEGTLEEVYVTRSEVEEVITAGQRAGVFTDAEHQMLQRLLRFHNRIVKETMVPRLDVVAIEVETDLETAIETCLEHDRNELPVYEGVLDTVVGTVHVRDLVDAQFRGETVSLRAVASEPHVVPETKDVDELLTELREKRRRMAIVVDEYGTTSGIVTIEDIVEEIIGEVLTEQEATPIRWLEDDTAIVRGELNVHEVNEATGTELPESGTFETIAGLIMDRTGRLVDEGDRVTYDGVVLVAETVANNRVLEVRVDLSKREDQSGAAKDA</sequence>
<dbReference type="GeneID" id="23798914"/>
<reference evidence="12 13" key="1">
    <citation type="journal article" date="2011" name="J. Bacteriol.">
        <title>Genome sequence of Halorhabdus tiamatea, the first archaeon isolated from a deep-sea anoxic brine lake.</title>
        <authorList>
            <person name="Antunes A."/>
            <person name="Alam I."/>
            <person name="Bajic V.B."/>
            <person name="Stingl U."/>
        </authorList>
    </citation>
    <scope>NUCLEOTIDE SEQUENCE [LARGE SCALE GENOMIC DNA]</scope>
    <source>
        <strain evidence="12 13">SARL4B</strain>
    </source>
</reference>
<dbReference type="EMBL" id="HF571520">
    <property type="protein sequence ID" value="CCQ34652.1"/>
    <property type="molecule type" value="Genomic_DNA"/>
</dbReference>
<dbReference type="FunFam" id="3.10.580.10:FF:000002">
    <property type="entry name" value="Magnesium/cobalt efflux protein CorC"/>
    <property type="match status" value="1"/>
</dbReference>
<evidence type="ECO:0000256" key="7">
    <source>
        <dbReference type="PROSITE-ProRule" id="PRU00703"/>
    </source>
</evidence>
<dbReference type="PROSITE" id="PS51846">
    <property type="entry name" value="CNNM"/>
    <property type="match status" value="1"/>
</dbReference>
<evidence type="ECO:0000256" key="3">
    <source>
        <dbReference type="ARBA" id="ARBA00022737"/>
    </source>
</evidence>
<feature type="domain" description="CBS" evidence="9">
    <location>
        <begin position="229"/>
        <end position="288"/>
    </location>
</feature>
<dbReference type="InterPro" id="IPR046342">
    <property type="entry name" value="CBS_dom_sf"/>
</dbReference>
<evidence type="ECO:0000313" key="14">
    <source>
        <dbReference type="Proteomes" id="UP000015381"/>
    </source>
</evidence>
<evidence type="ECO:0000259" key="9">
    <source>
        <dbReference type="PROSITE" id="PS51371"/>
    </source>
</evidence>
<keyword evidence="2 8" id="KW-0812">Transmembrane</keyword>
<keyword evidence="3" id="KW-0677">Repeat</keyword>
<dbReference type="GO" id="GO:0016020">
    <property type="term" value="C:membrane"/>
    <property type="evidence" value="ECO:0007669"/>
    <property type="project" value="UniProtKB-SubCell"/>
</dbReference>
<dbReference type="Pfam" id="PF01595">
    <property type="entry name" value="CNNM"/>
    <property type="match status" value="1"/>
</dbReference>
<dbReference type="KEGG" id="hti:HTIA_2546"/>
<dbReference type="PANTHER" id="PTHR22777">
    <property type="entry name" value="HEMOLYSIN-RELATED"/>
    <property type="match status" value="1"/>
</dbReference>
<evidence type="ECO:0000256" key="1">
    <source>
        <dbReference type="ARBA" id="ARBA00004141"/>
    </source>
</evidence>
<dbReference type="OrthoDB" id="326790at2157"/>
<dbReference type="PATRIC" id="fig|1033806.12.peg.2533"/>
<keyword evidence="4 8" id="KW-1133">Transmembrane helix</keyword>
<dbReference type="HOGENOM" id="CLU_015237_4_1_2"/>
<feature type="domain" description="CNNM transmembrane" evidence="10">
    <location>
        <begin position="21"/>
        <end position="210"/>
    </location>
</feature>
<evidence type="ECO:0000313" key="12">
    <source>
        <dbReference type="EMBL" id="ERJ06294.1"/>
    </source>
</evidence>
<feature type="domain" description="CBS" evidence="9">
    <location>
        <begin position="293"/>
        <end position="350"/>
    </location>
</feature>
<dbReference type="SMART" id="SM01091">
    <property type="entry name" value="CorC_HlyC"/>
    <property type="match status" value="1"/>
</dbReference>
<keyword evidence="6 8" id="KW-0472">Membrane</keyword>
<evidence type="ECO:0000256" key="6">
    <source>
        <dbReference type="ARBA" id="ARBA00023136"/>
    </source>
</evidence>
<evidence type="ECO:0000256" key="4">
    <source>
        <dbReference type="ARBA" id="ARBA00022989"/>
    </source>
</evidence>
<dbReference type="InterPro" id="IPR016169">
    <property type="entry name" value="FAD-bd_PCMH_sub2"/>
</dbReference>
<evidence type="ECO:0000313" key="13">
    <source>
        <dbReference type="Proteomes" id="UP000003861"/>
    </source>
</evidence>
<dbReference type="InterPro" id="IPR036318">
    <property type="entry name" value="FAD-bd_PCMH-like_sf"/>
</dbReference>
<dbReference type="InterPro" id="IPR044751">
    <property type="entry name" value="Ion_transp-like_CBS"/>
</dbReference>
<dbReference type="GO" id="GO:0046316">
    <property type="term" value="F:gluconokinase activity"/>
    <property type="evidence" value="ECO:0007669"/>
    <property type="project" value="UniProtKB-EC"/>
</dbReference>
<dbReference type="Gene3D" id="3.10.580.10">
    <property type="entry name" value="CBS-domain"/>
    <property type="match status" value="1"/>
</dbReference>
<dbReference type="InterPro" id="IPR002550">
    <property type="entry name" value="CNNM"/>
</dbReference>
<dbReference type="eggNOG" id="arCOG00626">
    <property type="taxonomic scope" value="Archaea"/>
</dbReference>
<dbReference type="PROSITE" id="PS51371">
    <property type="entry name" value="CBS"/>
    <property type="match status" value="2"/>
</dbReference>
<evidence type="ECO:0000256" key="2">
    <source>
        <dbReference type="ARBA" id="ARBA00022692"/>
    </source>
</evidence>
<evidence type="ECO:0000256" key="5">
    <source>
        <dbReference type="ARBA" id="ARBA00023122"/>
    </source>
</evidence>
<proteinExistence type="predicted"/>
<dbReference type="SUPFAM" id="SSF54631">
    <property type="entry name" value="CBS-domain pair"/>
    <property type="match status" value="1"/>
</dbReference>
<dbReference type="EC" id="2.7.1.12" evidence="12"/>
<dbReference type="Proteomes" id="UP000015381">
    <property type="component" value="Chromosome I"/>
</dbReference>